<gene>
    <name evidence="4" type="ORF">EEDITHA_LOCUS7302</name>
</gene>
<comment type="caution">
    <text evidence="4">The sequence shown here is derived from an EMBL/GenBank/DDBJ whole genome shotgun (WGS) entry which is preliminary data.</text>
</comment>
<keyword evidence="5" id="KW-1185">Reference proteome</keyword>
<dbReference type="AlphaFoldDB" id="A0AAU9TX81"/>
<name>A0AAU9TX81_EUPED</name>
<proteinExistence type="predicted"/>
<evidence type="ECO:0000313" key="4">
    <source>
        <dbReference type="EMBL" id="CAH2091436.1"/>
    </source>
</evidence>
<evidence type="ECO:0000256" key="1">
    <source>
        <dbReference type="SAM" id="Coils"/>
    </source>
</evidence>
<feature type="domain" description="FP protein C-terminal" evidence="3">
    <location>
        <begin position="229"/>
        <end position="280"/>
    </location>
</feature>
<dbReference type="InterPro" id="IPR057251">
    <property type="entry name" value="FP_C"/>
</dbReference>
<organism evidence="4 5">
    <name type="scientific">Euphydryas editha</name>
    <name type="common">Edith's checkerspot</name>
    <dbReference type="NCBI Taxonomy" id="104508"/>
    <lineage>
        <taxon>Eukaryota</taxon>
        <taxon>Metazoa</taxon>
        <taxon>Ecdysozoa</taxon>
        <taxon>Arthropoda</taxon>
        <taxon>Hexapoda</taxon>
        <taxon>Insecta</taxon>
        <taxon>Pterygota</taxon>
        <taxon>Neoptera</taxon>
        <taxon>Endopterygota</taxon>
        <taxon>Lepidoptera</taxon>
        <taxon>Glossata</taxon>
        <taxon>Ditrysia</taxon>
        <taxon>Papilionoidea</taxon>
        <taxon>Nymphalidae</taxon>
        <taxon>Nymphalinae</taxon>
        <taxon>Euphydryas</taxon>
    </lineage>
</organism>
<dbReference type="Proteomes" id="UP001153954">
    <property type="component" value="Unassembled WGS sequence"/>
</dbReference>
<evidence type="ECO:0000256" key="2">
    <source>
        <dbReference type="SAM" id="MobiDB-lite"/>
    </source>
</evidence>
<dbReference type="EMBL" id="CAKOGL010000010">
    <property type="protein sequence ID" value="CAH2091436.1"/>
    <property type="molecule type" value="Genomic_DNA"/>
</dbReference>
<sequence>MESFHTELYGDNETPSYVQQRQKRAREHGFEDELLSFKKEMKDMIKSLFAEQQKELKKITSAQVEIKESNTNIESNLALLSSQHEDLRKKIEQLEVRLKQDREQIIILEDKIEELQREQRKANIEIKNMPKLPTESKEDLINMVVSLSKSLNSGIKKDDIKDIYRLKGKRDSNKTNTPIIVELSSSILKSDILKSCKTYNIKNKEKLRAKHLGATKNEETPVFISEQLTAKGARLHFVARDLAKSKDYKFCWTSYGRVYLRKNENTPVIIVKNESQVHSLMQA</sequence>
<protein>
    <recommendedName>
        <fullName evidence="3">FP protein C-terminal domain-containing protein</fullName>
    </recommendedName>
</protein>
<feature type="coiled-coil region" evidence="1">
    <location>
        <begin position="70"/>
        <end position="128"/>
    </location>
</feature>
<evidence type="ECO:0000259" key="3">
    <source>
        <dbReference type="Pfam" id="PF25298"/>
    </source>
</evidence>
<reference evidence="4" key="1">
    <citation type="submission" date="2022-03" db="EMBL/GenBank/DDBJ databases">
        <authorList>
            <person name="Tunstrom K."/>
        </authorList>
    </citation>
    <scope>NUCLEOTIDE SEQUENCE</scope>
</reference>
<keyword evidence="1" id="KW-0175">Coiled coil</keyword>
<feature type="region of interest" description="Disordered" evidence="2">
    <location>
        <begin position="1"/>
        <end position="25"/>
    </location>
</feature>
<evidence type="ECO:0000313" key="5">
    <source>
        <dbReference type="Proteomes" id="UP001153954"/>
    </source>
</evidence>
<accession>A0AAU9TX81</accession>
<dbReference type="Pfam" id="PF25298">
    <property type="entry name" value="Baculo_FP_2nd"/>
    <property type="match status" value="1"/>
</dbReference>